<dbReference type="RefSeq" id="WP_345525561.1">
    <property type="nucleotide sequence ID" value="NZ_BAABKN010000006.1"/>
</dbReference>
<dbReference type="PANTHER" id="PTHR11103:SF18">
    <property type="entry name" value="SLR1189 PROTEIN"/>
    <property type="match status" value="1"/>
</dbReference>
<dbReference type="Gene3D" id="3.20.20.330">
    <property type="entry name" value="Homocysteine-binding-like domain"/>
    <property type="match status" value="1"/>
</dbReference>
<keyword evidence="6" id="KW-1185">Reference proteome</keyword>
<dbReference type="EMBL" id="BAABKN010000006">
    <property type="protein sequence ID" value="GAA4729095.1"/>
    <property type="molecule type" value="Genomic_DNA"/>
</dbReference>
<keyword evidence="2 3" id="KW-0808">Transferase</keyword>
<keyword evidence="1 3" id="KW-0489">Methyltransferase</keyword>
<evidence type="ECO:0000256" key="3">
    <source>
        <dbReference type="PROSITE-ProRule" id="PRU00333"/>
    </source>
</evidence>
<comment type="cofactor">
    <cofactor evidence="3">
        <name>Zn(2+)</name>
        <dbReference type="ChEBI" id="CHEBI:29105"/>
    </cofactor>
</comment>
<proteinExistence type="predicted"/>
<dbReference type="SUPFAM" id="SSF82282">
    <property type="entry name" value="Homocysteine S-methyltransferase"/>
    <property type="match status" value="1"/>
</dbReference>
<feature type="domain" description="Hcy-binding" evidence="4">
    <location>
        <begin position="2"/>
        <end position="305"/>
    </location>
</feature>
<gene>
    <name evidence="5" type="ORF">GCM10023350_10380</name>
</gene>
<keyword evidence="3" id="KW-0862">Zinc</keyword>
<dbReference type="Proteomes" id="UP001499882">
    <property type="component" value="Unassembled WGS sequence"/>
</dbReference>
<comment type="caution">
    <text evidence="5">The sequence shown here is derived from an EMBL/GenBank/DDBJ whole genome shotgun (WGS) entry which is preliminary data.</text>
</comment>
<feature type="binding site" evidence="3">
    <location>
        <position position="290"/>
    </location>
    <ligand>
        <name>Zn(2+)</name>
        <dbReference type="ChEBI" id="CHEBI:29105"/>
    </ligand>
</feature>
<feature type="binding site" evidence="3">
    <location>
        <position position="291"/>
    </location>
    <ligand>
        <name>Zn(2+)</name>
        <dbReference type="ChEBI" id="CHEBI:29105"/>
    </ligand>
</feature>
<name>A0ABP8YL27_9ACTN</name>
<organism evidence="5 6">
    <name type="scientific">Nocardioides endophyticus</name>
    <dbReference type="NCBI Taxonomy" id="1353775"/>
    <lineage>
        <taxon>Bacteria</taxon>
        <taxon>Bacillati</taxon>
        <taxon>Actinomycetota</taxon>
        <taxon>Actinomycetes</taxon>
        <taxon>Propionibacteriales</taxon>
        <taxon>Nocardioidaceae</taxon>
        <taxon>Nocardioides</taxon>
    </lineage>
</organism>
<dbReference type="Pfam" id="PF02574">
    <property type="entry name" value="S-methyl_trans"/>
    <property type="match status" value="1"/>
</dbReference>
<evidence type="ECO:0000259" key="4">
    <source>
        <dbReference type="PROSITE" id="PS50970"/>
    </source>
</evidence>
<feature type="binding site" evidence="3">
    <location>
        <position position="222"/>
    </location>
    <ligand>
        <name>Zn(2+)</name>
        <dbReference type="ChEBI" id="CHEBI:29105"/>
    </ligand>
</feature>
<evidence type="ECO:0000256" key="2">
    <source>
        <dbReference type="ARBA" id="ARBA00022679"/>
    </source>
</evidence>
<sequence>MAHHELSWLSSRNYVSDGGLETDLIFHHGVDLPEFASFPLVDGERGRGLLRDYYNGYAAVARRAGAGLTMESPTWRANPDWGARVGYDPAALERVNRDSIAFLHRLRDTYGDLDDVRVIGAIGPRGDGYVAGERADPDEAADYHRAQVEAFAEAGADVVAAYTLTGPEEGIGVARAARSAGVPVWVGFTVETDGRLPDGTTLADAVALVEAHEAADGYIVNCAHPTHIALGLDDGDWRSRIVQVNPNASTQSHAELDAAEELDEGDLGLLTTSYDALRPALPGLRVVGGCCGTDARHVAALWGVS</sequence>
<evidence type="ECO:0000256" key="1">
    <source>
        <dbReference type="ARBA" id="ARBA00022603"/>
    </source>
</evidence>
<protein>
    <submittedName>
        <fullName evidence="5">Homocysteine S-methyltransferase family protein</fullName>
    </submittedName>
</protein>
<evidence type="ECO:0000313" key="5">
    <source>
        <dbReference type="EMBL" id="GAA4729095.1"/>
    </source>
</evidence>
<keyword evidence="3" id="KW-0479">Metal-binding</keyword>
<dbReference type="InterPro" id="IPR036589">
    <property type="entry name" value="HCY_dom_sf"/>
</dbReference>
<dbReference type="PANTHER" id="PTHR11103">
    <property type="entry name" value="SLR1189 PROTEIN"/>
    <property type="match status" value="1"/>
</dbReference>
<evidence type="ECO:0000313" key="6">
    <source>
        <dbReference type="Proteomes" id="UP001499882"/>
    </source>
</evidence>
<dbReference type="PROSITE" id="PS50970">
    <property type="entry name" value="HCY"/>
    <property type="match status" value="1"/>
</dbReference>
<accession>A0ABP8YL27</accession>
<reference evidence="6" key="1">
    <citation type="journal article" date="2019" name="Int. J. Syst. Evol. Microbiol.">
        <title>The Global Catalogue of Microorganisms (GCM) 10K type strain sequencing project: providing services to taxonomists for standard genome sequencing and annotation.</title>
        <authorList>
            <consortium name="The Broad Institute Genomics Platform"/>
            <consortium name="The Broad Institute Genome Sequencing Center for Infectious Disease"/>
            <person name="Wu L."/>
            <person name="Ma J."/>
        </authorList>
    </citation>
    <scope>NUCLEOTIDE SEQUENCE [LARGE SCALE GENOMIC DNA]</scope>
    <source>
        <strain evidence="6">JCM 18532</strain>
    </source>
</reference>
<dbReference type="InterPro" id="IPR003726">
    <property type="entry name" value="HCY_dom"/>
</dbReference>